<feature type="domain" description="Fibrinogen C-terminal" evidence="4">
    <location>
        <begin position="240"/>
        <end position="459"/>
    </location>
</feature>
<dbReference type="InterPro" id="IPR020837">
    <property type="entry name" value="Fibrinogen_CS"/>
</dbReference>
<organism evidence="5 6">
    <name type="scientific">Sparus aurata</name>
    <name type="common">Gilthead sea bream</name>
    <dbReference type="NCBI Taxonomy" id="8175"/>
    <lineage>
        <taxon>Eukaryota</taxon>
        <taxon>Metazoa</taxon>
        <taxon>Chordata</taxon>
        <taxon>Craniata</taxon>
        <taxon>Vertebrata</taxon>
        <taxon>Euteleostomi</taxon>
        <taxon>Actinopterygii</taxon>
        <taxon>Neopterygii</taxon>
        <taxon>Teleostei</taxon>
        <taxon>Neoteleostei</taxon>
        <taxon>Acanthomorphata</taxon>
        <taxon>Eupercaria</taxon>
        <taxon>Spariformes</taxon>
        <taxon>Sparidae</taxon>
        <taxon>Sparus</taxon>
    </lineage>
</organism>
<dbReference type="AlphaFoldDB" id="A0A671V3I2"/>
<dbReference type="GO" id="GO:0042632">
    <property type="term" value="P:cholesterol homeostasis"/>
    <property type="evidence" value="ECO:0007669"/>
    <property type="project" value="TreeGrafter"/>
</dbReference>
<dbReference type="GO" id="GO:0070328">
    <property type="term" value="P:triglyceride homeostasis"/>
    <property type="evidence" value="ECO:0007669"/>
    <property type="project" value="TreeGrafter"/>
</dbReference>
<dbReference type="InParanoid" id="A0A671V3I2"/>
<dbReference type="InterPro" id="IPR050373">
    <property type="entry name" value="Fibrinogen_C-term_domain"/>
</dbReference>
<dbReference type="OMA" id="GQINTIF"/>
<reference evidence="5" key="3">
    <citation type="submission" date="2025-09" db="UniProtKB">
        <authorList>
            <consortium name="Ensembl"/>
        </authorList>
    </citation>
    <scope>IDENTIFICATION</scope>
</reference>
<sequence>MRITLIPLMLLLAAACVPALCGREEQPVPQPEAPAETRSRFAALDDVRLLANGLLQLGQSLREFVQKTKGQINDIFQKLNIFDRSFYQLSVMASEIKEEEEELKKTTVVLKANNEEIKGLSVEISSKVESMLQEKGHLQNKLEGLEEKLSSLSHGLMTSDKVAEINSLREVIQTQEQSITELLKAVREQSDQLNHQRAKIKNLEEKVNITNTLTQETVEKMQEIFSSEVPTLTPYLTSSSTSTNLPSDCNELYNRGARVSGIYAIRPNGAVPFMAFCDMSKDHGATVIQRRKDGSVNFDQTWEKYENGFGDFQGEFWLGLWKIHSLAAQGNSILHIQLEDWKQGRRFIEYKFHLNGPESNYTIHLTHLSGDLPDPMGNHTGMMFSTKDRDNDKHPDSNCAHNYTGGWWFNACGDANLNGRYFFMRAKGRSERRRGIQWGLGHKAFHYLKFTQISVHPVASLSTTSSSSSTETGVFQ</sequence>
<dbReference type="GO" id="GO:0009395">
    <property type="term" value="P:phospholipid catabolic process"/>
    <property type="evidence" value="ECO:0007669"/>
    <property type="project" value="TreeGrafter"/>
</dbReference>
<gene>
    <name evidence="5" type="primary">ANGPTL3</name>
</gene>
<dbReference type="InterPro" id="IPR036056">
    <property type="entry name" value="Fibrinogen-like_C"/>
</dbReference>
<dbReference type="Proteomes" id="UP000472265">
    <property type="component" value="Chromosome 21"/>
</dbReference>
<feature type="signal peptide" evidence="3">
    <location>
        <begin position="1"/>
        <end position="21"/>
    </location>
</feature>
<reference evidence="5" key="2">
    <citation type="submission" date="2025-08" db="UniProtKB">
        <authorList>
            <consortium name="Ensembl"/>
        </authorList>
    </citation>
    <scope>IDENTIFICATION</scope>
</reference>
<dbReference type="CDD" id="cd00087">
    <property type="entry name" value="FReD"/>
    <property type="match status" value="1"/>
</dbReference>
<dbReference type="PANTHER" id="PTHR19143:SF222">
    <property type="entry name" value="ANGIOPOIETIN-RELATED PROTEIN 3"/>
    <property type="match status" value="1"/>
</dbReference>
<dbReference type="PANTHER" id="PTHR19143">
    <property type="entry name" value="FIBRINOGEN/TENASCIN/ANGIOPOEITIN"/>
    <property type="match status" value="1"/>
</dbReference>
<evidence type="ECO:0000313" key="5">
    <source>
        <dbReference type="Ensembl" id="ENSSAUP00010020693.1"/>
    </source>
</evidence>
<dbReference type="InterPro" id="IPR014716">
    <property type="entry name" value="Fibrinogen_a/b/g_C_1"/>
</dbReference>
<dbReference type="GO" id="GO:0055091">
    <property type="term" value="P:phospholipid homeostasis"/>
    <property type="evidence" value="ECO:0007669"/>
    <property type="project" value="TreeGrafter"/>
</dbReference>
<keyword evidence="3" id="KW-0732">Signal</keyword>
<evidence type="ECO:0000259" key="4">
    <source>
        <dbReference type="PROSITE" id="PS51406"/>
    </source>
</evidence>
<keyword evidence="2" id="KW-0175">Coiled coil</keyword>
<reference evidence="5" key="1">
    <citation type="submission" date="2021-04" db="EMBL/GenBank/DDBJ databases">
        <authorList>
            <consortium name="Wellcome Sanger Institute Data Sharing"/>
        </authorList>
    </citation>
    <scope>NUCLEOTIDE SEQUENCE [LARGE SCALE GENOMIC DNA]</scope>
</reference>
<dbReference type="Pfam" id="PF00147">
    <property type="entry name" value="Fibrinogen_C"/>
    <property type="match status" value="1"/>
</dbReference>
<accession>A0A671V3I2</accession>
<dbReference type="Gene3D" id="3.90.215.10">
    <property type="entry name" value="Gamma Fibrinogen, chain A, domain 1"/>
    <property type="match status" value="1"/>
</dbReference>
<keyword evidence="6" id="KW-1185">Reference proteome</keyword>
<proteinExistence type="predicted"/>
<dbReference type="GO" id="GO:0005615">
    <property type="term" value="C:extracellular space"/>
    <property type="evidence" value="ECO:0007669"/>
    <property type="project" value="TreeGrafter"/>
</dbReference>
<dbReference type="GeneTree" id="ENSGT00940000156746"/>
<dbReference type="PROSITE" id="PS00514">
    <property type="entry name" value="FIBRINOGEN_C_1"/>
    <property type="match status" value="1"/>
</dbReference>
<feature type="chain" id="PRO_5025466242" evidence="3">
    <location>
        <begin position="22"/>
        <end position="476"/>
    </location>
</feature>
<feature type="coiled-coil region" evidence="2">
    <location>
        <begin position="96"/>
        <end position="213"/>
    </location>
</feature>
<name>A0A671V3I2_SPAAU</name>
<evidence type="ECO:0000256" key="1">
    <source>
        <dbReference type="ARBA" id="ARBA00023157"/>
    </source>
</evidence>
<dbReference type="Gene3D" id="1.10.287.1490">
    <property type="match status" value="1"/>
</dbReference>
<dbReference type="InterPro" id="IPR002181">
    <property type="entry name" value="Fibrinogen_a/b/g_C_dom"/>
</dbReference>
<protein>
    <submittedName>
        <fullName evidence="5">Angiopoietin like 3</fullName>
    </submittedName>
</protein>
<dbReference type="Ensembl" id="ENSSAUT00010021872.1">
    <property type="protein sequence ID" value="ENSSAUP00010020693.1"/>
    <property type="gene ID" value="ENSSAUG00010009221.1"/>
</dbReference>
<dbReference type="Gene3D" id="4.10.530.10">
    <property type="entry name" value="Gamma-fibrinogen Carboxyl Terminal Fragment, domain 2"/>
    <property type="match status" value="1"/>
</dbReference>
<dbReference type="PROSITE" id="PS51257">
    <property type="entry name" value="PROKAR_LIPOPROTEIN"/>
    <property type="match status" value="1"/>
</dbReference>
<evidence type="ECO:0000256" key="2">
    <source>
        <dbReference type="SAM" id="Coils"/>
    </source>
</evidence>
<dbReference type="SMART" id="SM00186">
    <property type="entry name" value="FBG"/>
    <property type="match status" value="1"/>
</dbReference>
<evidence type="ECO:0000313" key="6">
    <source>
        <dbReference type="Proteomes" id="UP000472265"/>
    </source>
</evidence>
<evidence type="ECO:0000256" key="3">
    <source>
        <dbReference type="SAM" id="SignalP"/>
    </source>
</evidence>
<keyword evidence="1" id="KW-1015">Disulfide bond</keyword>
<dbReference type="SUPFAM" id="SSF56496">
    <property type="entry name" value="Fibrinogen C-terminal domain-like"/>
    <property type="match status" value="1"/>
</dbReference>
<dbReference type="PROSITE" id="PS51406">
    <property type="entry name" value="FIBRINOGEN_C_2"/>
    <property type="match status" value="1"/>
</dbReference>